<evidence type="ECO:0000256" key="1">
    <source>
        <dbReference type="SAM" id="MobiDB-lite"/>
    </source>
</evidence>
<organism evidence="2 3">
    <name type="scientific">Microbotryum silenes-dioicae</name>
    <dbReference type="NCBI Taxonomy" id="796604"/>
    <lineage>
        <taxon>Eukaryota</taxon>
        <taxon>Fungi</taxon>
        <taxon>Dikarya</taxon>
        <taxon>Basidiomycota</taxon>
        <taxon>Pucciniomycotina</taxon>
        <taxon>Microbotryomycetes</taxon>
        <taxon>Microbotryales</taxon>
        <taxon>Microbotryaceae</taxon>
        <taxon>Microbotryum</taxon>
    </lineage>
</organism>
<sequence>MRFPRPSLPRRHYDTTVLNVGLTNGLTIGRSVLHHYPGYLVPTEPSIPKNSTQPFPPVYGSQRWSPYVRGPHRVSQKSAQAKTAPPASHRLHLLPLHCVSATALANAPAIEKHQRHRSDITLGHREPKSPVGVGEFDETPKST</sequence>
<feature type="region of interest" description="Disordered" evidence="1">
    <location>
        <begin position="44"/>
        <end position="87"/>
    </location>
</feature>
<evidence type="ECO:0000313" key="3">
    <source>
        <dbReference type="Proteomes" id="UP000249464"/>
    </source>
</evidence>
<reference evidence="2 3" key="1">
    <citation type="submission" date="2016-11" db="EMBL/GenBank/DDBJ databases">
        <authorList>
            <person name="Jaros S."/>
            <person name="Januszkiewicz K."/>
            <person name="Wedrychowicz H."/>
        </authorList>
    </citation>
    <scope>NUCLEOTIDE SEQUENCE [LARGE SCALE GENOMIC DNA]</scope>
</reference>
<gene>
    <name evidence="2" type="primary">BQ5605_C001g00477</name>
    <name evidence="2" type="ORF">BQ5605_C001G00477</name>
</gene>
<dbReference type="AlphaFoldDB" id="A0A2X0M7L7"/>
<name>A0A2X0M7L7_9BASI</name>
<evidence type="ECO:0000313" key="2">
    <source>
        <dbReference type="EMBL" id="SGY46869.1"/>
    </source>
</evidence>
<feature type="compositionally biased region" description="Basic and acidic residues" evidence="1">
    <location>
        <begin position="117"/>
        <end position="128"/>
    </location>
</feature>
<feature type="region of interest" description="Disordered" evidence="1">
    <location>
        <begin position="114"/>
        <end position="143"/>
    </location>
</feature>
<accession>A0A2X0M7L7</accession>
<keyword evidence="3" id="KW-1185">Reference proteome</keyword>
<dbReference type="EMBL" id="FQNC01000043">
    <property type="protein sequence ID" value="SGY46869.1"/>
    <property type="molecule type" value="Genomic_DNA"/>
</dbReference>
<protein>
    <submittedName>
        <fullName evidence="2">BQ5605_C001g00477 protein</fullName>
    </submittedName>
</protein>
<dbReference type="Proteomes" id="UP000249464">
    <property type="component" value="Unassembled WGS sequence"/>
</dbReference>
<proteinExistence type="predicted"/>